<evidence type="ECO:0000256" key="1">
    <source>
        <dbReference type="SAM" id="MobiDB-lite"/>
    </source>
</evidence>
<organism evidence="2 3">
    <name type="scientific">Vespula maculifrons</name>
    <name type="common">Eastern yellow jacket</name>
    <name type="synonym">Wasp</name>
    <dbReference type="NCBI Taxonomy" id="7453"/>
    <lineage>
        <taxon>Eukaryota</taxon>
        <taxon>Metazoa</taxon>
        <taxon>Ecdysozoa</taxon>
        <taxon>Arthropoda</taxon>
        <taxon>Hexapoda</taxon>
        <taxon>Insecta</taxon>
        <taxon>Pterygota</taxon>
        <taxon>Neoptera</taxon>
        <taxon>Endopterygota</taxon>
        <taxon>Hymenoptera</taxon>
        <taxon>Apocrita</taxon>
        <taxon>Aculeata</taxon>
        <taxon>Vespoidea</taxon>
        <taxon>Vespidae</taxon>
        <taxon>Vespinae</taxon>
        <taxon>Vespula</taxon>
    </lineage>
</organism>
<evidence type="ECO:0000313" key="3">
    <source>
        <dbReference type="Proteomes" id="UP001607303"/>
    </source>
</evidence>
<sequence length="98" mass="12139">MEENIQWKLFGWLQNAEEEEEEEKEDKEEQKEEEEEEEEDYEEEEEKEEEEEEEEKEEEDGLLFETHKIGGVKKKIKLEDLFVRREREHASPFFEKTP</sequence>
<dbReference type="EMBL" id="JAYRBN010000065">
    <property type="protein sequence ID" value="KAL2737512.1"/>
    <property type="molecule type" value="Genomic_DNA"/>
</dbReference>
<reference evidence="2 3" key="1">
    <citation type="journal article" date="2024" name="Ann. Entomol. Soc. Am.">
        <title>Genomic analyses of the southern and eastern yellowjacket wasps (Hymenoptera: Vespidae) reveal evolutionary signatures of social life.</title>
        <authorList>
            <person name="Catto M.A."/>
            <person name="Caine P.B."/>
            <person name="Orr S.E."/>
            <person name="Hunt B.G."/>
            <person name="Goodisman M.A.D."/>
        </authorList>
    </citation>
    <scope>NUCLEOTIDE SEQUENCE [LARGE SCALE GENOMIC DNA]</scope>
    <source>
        <strain evidence="2">232</strain>
        <tissue evidence="2">Head and thorax</tissue>
    </source>
</reference>
<accession>A0ABD2BXK8</accession>
<comment type="caution">
    <text evidence="2">The sequence shown here is derived from an EMBL/GenBank/DDBJ whole genome shotgun (WGS) entry which is preliminary data.</text>
</comment>
<protein>
    <submittedName>
        <fullName evidence="2">Uncharacterized protein</fullName>
    </submittedName>
</protein>
<name>A0ABD2BXK8_VESMC</name>
<proteinExistence type="predicted"/>
<gene>
    <name evidence="2" type="ORF">V1477_012468</name>
</gene>
<dbReference type="Proteomes" id="UP001607303">
    <property type="component" value="Unassembled WGS sequence"/>
</dbReference>
<feature type="compositionally biased region" description="Acidic residues" evidence="1">
    <location>
        <begin position="16"/>
        <end position="62"/>
    </location>
</feature>
<dbReference type="AlphaFoldDB" id="A0ABD2BXK8"/>
<feature type="region of interest" description="Disordered" evidence="1">
    <location>
        <begin position="1"/>
        <end position="65"/>
    </location>
</feature>
<keyword evidence="3" id="KW-1185">Reference proteome</keyword>
<evidence type="ECO:0000313" key="2">
    <source>
        <dbReference type="EMBL" id="KAL2737512.1"/>
    </source>
</evidence>